<protein>
    <submittedName>
        <fullName evidence="1">Uncharacterized protein</fullName>
    </submittedName>
</protein>
<dbReference type="RefSeq" id="WP_382234250.1">
    <property type="nucleotide sequence ID" value="NZ_JBHTCC010000002.1"/>
</dbReference>
<name>A0ABW2J6R6_9BURK</name>
<gene>
    <name evidence="1" type="ORF">ACFQO0_10175</name>
</gene>
<dbReference type="EMBL" id="JBHTCC010000002">
    <property type="protein sequence ID" value="MFC7298798.1"/>
    <property type="molecule type" value="Genomic_DNA"/>
</dbReference>
<accession>A0ABW2J6R6</accession>
<keyword evidence="2" id="KW-1185">Reference proteome</keyword>
<evidence type="ECO:0000313" key="2">
    <source>
        <dbReference type="Proteomes" id="UP001596379"/>
    </source>
</evidence>
<reference evidence="2" key="1">
    <citation type="journal article" date="2019" name="Int. J. Syst. Evol. Microbiol.">
        <title>The Global Catalogue of Microorganisms (GCM) 10K type strain sequencing project: providing services to taxonomists for standard genome sequencing and annotation.</title>
        <authorList>
            <consortium name="The Broad Institute Genomics Platform"/>
            <consortium name="The Broad Institute Genome Sequencing Center for Infectious Disease"/>
            <person name="Wu L."/>
            <person name="Ma J."/>
        </authorList>
    </citation>
    <scope>NUCLEOTIDE SEQUENCE [LARGE SCALE GENOMIC DNA]</scope>
    <source>
        <strain evidence="2">CCUG 36956</strain>
    </source>
</reference>
<dbReference type="Proteomes" id="UP001596379">
    <property type="component" value="Unassembled WGS sequence"/>
</dbReference>
<evidence type="ECO:0000313" key="1">
    <source>
        <dbReference type="EMBL" id="MFC7298798.1"/>
    </source>
</evidence>
<comment type="caution">
    <text evidence="1">The sequence shown here is derived from an EMBL/GenBank/DDBJ whole genome shotgun (WGS) entry which is preliminary data.</text>
</comment>
<proteinExistence type="predicted"/>
<organism evidence="1 2">
    <name type="scientific">Herminiimonas aquatilis</name>
    <dbReference type="NCBI Taxonomy" id="345342"/>
    <lineage>
        <taxon>Bacteria</taxon>
        <taxon>Pseudomonadati</taxon>
        <taxon>Pseudomonadota</taxon>
        <taxon>Betaproteobacteria</taxon>
        <taxon>Burkholderiales</taxon>
        <taxon>Oxalobacteraceae</taxon>
        <taxon>Herminiimonas</taxon>
    </lineage>
</organism>
<sequence>MQAIYVIDSKDNLFAAQSAQVAILMVALRSVFMQPINANLHLLTCKPVHPPLGKRQFMLKFAAIPFSLFLYQDIKNLSHKQNNFLSQHNKSNS</sequence>